<proteinExistence type="predicted"/>
<dbReference type="Proteomes" id="UP000011865">
    <property type="component" value="Segment"/>
</dbReference>
<dbReference type="RefSeq" id="YP_007676965.1">
    <property type="nucleotide sequence ID" value="NC_020873.1"/>
</dbReference>
<name>M4HPV8_9CAUD</name>
<dbReference type="KEGG" id="vg:15041824"/>
<organism evidence="1 2">
    <name type="scientific">Bacillus phage vB_BceM_Bc431v3</name>
    <dbReference type="NCBI Taxonomy" id="1195072"/>
    <lineage>
        <taxon>Viruses</taxon>
        <taxon>Duplodnaviria</taxon>
        <taxon>Heunggongvirae</taxon>
        <taxon>Uroviricota</taxon>
        <taxon>Caudoviricetes</taxon>
        <taxon>Herelleviridae</taxon>
        <taxon>Bastillevirinae</taxon>
        <taxon>Caeruleovirus</taxon>
        <taxon>Caeruleovirus Bc431</taxon>
    </lineage>
</organism>
<reference evidence="1 2" key="1">
    <citation type="journal article" date="2013" name="Virol. J.">
        <title>Genome sequence and analysis of a broad-host range lytic bacteriophage that infects the Bacillus cereus group.</title>
        <authorList>
            <person name="El-Arabi T.F."/>
            <person name="Griffiths M.W."/>
            <person name="She Y.M."/>
            <person name="Villegas A."/>
            <person name="Lingohr E.J."/>
            <person name="Kropinski A.M."/>
        </authorList>
    </citation>
    <scope>NUCLEOTIDE SEQUENCE [LARGE SCALE GENOMIC DNA]</scope>
</reference>
<dbReference type="OrthoDB" id="12990at10239"/>
<dbReference type="EMBL" id="JX094431">
    <property type="protein sequence ID" value="AFQ96375.1"/>
    <property type="molecule type" value="Genomic_DNA"/>
</dbReference>
<accession>M4HPV8</accession>
<sequence>MAIVGDYMVNGNCTVCGKYLPKGTLCCDEIVQSNYNKWWDEMQKKKEDQQPALVLNVRKRSIGTGIRGIKDLMKESGPKFFADVVAKNNRLREEEKSMKKEYYVLRIYNSECGLVNEHTSKEKYEIMNKIYLAISDRDFVLQDLDIVETGLPDDVITLYKVTGRFVR</sequence>
<gene>
    <name evidence="1" type="primary">orf065</name>
</gene>
<protein>
    <submittedName>
        <fullName evidence="1">Uncharacterized protein</fullName>
    </submittedName>
</protein>
<evidence type="ECO:0000313" key="1">
    <source>
        <dbReference type="EMBL" id="AFQ96375.1"/>
    </source>
</evidence>
<dbReference type="GeneID" id="15041824"/>
<evidence type="ECO:0000313" key="2">
    <source>
        <dbReference type="Proteomes" id="UP000011865"/>
    </source>
</evidence>
<keyword evidence="2" id="KW-1185">Reference proteome</keyword>